<evidence type="ECO:0000313" key="20">
    <source>
        <dbReference type="EMBL" id="KAK7200284.1"/>
    </source>
</evidence>
<dbReference type="InterPro" id="IPR016059">
    <property type="entry name" value="DNA_ligase_ATP-dep_CS"/>
</dbReference>
<dbReference type="PROSITE" id="PS50160">
    <property type="entry name" value="DNA_LIGASE_A3"/>
    <property type="match status" value="1"/>
</dbReference>
<evidence type="ECO:0000256" key="2">
    <source>
        <dbReference type="ARBA" id="ARBA00004123"/>
    </source>
</evidence>
<feature type="region of interest" description="Disordered" evidence="17">
    <location>
        <begin position="1003"/>
        <end position="1022"/>
    </location>
</feature>
<keyword evidence="5" id="KW-0479">Metal-binding</keyword>
<dbReference type="GO" id="GO:0006303">
    <property type="term" value="P:double-strand break repair via nonhomologous end joining"/>
    <property type="evidence" value="ECO:0007669"/>
    <property type="project" value="TreeGrafter"/>
</dbReference>
<evidence type="ECO:0000256" key="11">
    <source>
        <dbReference type="ARBA" id="ARBA00023172"/>
    </source>
</evidence>
<dbReference type="EMBL" id="JAECZO010000004">
    <property type="protein sequence ID" value="KAK7200284.1"/>
    <property type="molecule type" value="Genomic_DNA"/>
</dbReference>
<dbReference type="GO" id="GO:0003677">
    <property type="term" value="F:DNA binding"/>
    <property type="evidence" value="ECO:0007669"/>
    <property type="project" value="InterPro"/>
</dbReference>
<dbReference type="EC" id="6.5.1.1" evidence="15"/>
<sequence length="1171" mass="126195">MSVSETTAGAAGSSTAARTPADFAFRRLCRLFEELQRATTRAQRVAALTTLWRMLPPHHSFFPYMRLLLPHLDTERAAYHLKESKLAHLYLEVLALSRRGADAQRLLHWKDPTMAAVEDTSTAHPGASAGAALTVGGGGGGGGGVAGRFSDVVCDILERTGGYQPPLPAPPTKDEAASRGTGAPSDLGAPPHLLTQDVRLGGISVGAANAFLDALATAADDGGSGGRVDLFRSLVRNTTPVEQKWLLRIILKDMHFGMTHQSMLTAFHPSALDRLHSTSDLRYACDGCLQAIRQPSHAGVAESAVFLFHPLRPMLASPVTARKLEELLRAGQLLLEPKYDGERIMLHMDGTKAMYWTRNTKNFTPYYGPKFDAVARAAFPVGARRVITHVPTVALAEASSEAVTLHDCILDGEFLVYDSGLRAYLEFGLNRTFATTAAEVAGVTGEDSGGARWFCFIVFDIVLLNGQSLLRVPLSSRRRLLREVLSEQPTRLEVVTSESVASTAAILAGLEKAVEARLEGVMLKVASSPYVPAERKLAWMKLKPDHLAGLADTVDLVIVGGFYGTKFGRSHVSRFLLASPLRGSAEGEQDVERVVFHTVCRVGTGYTREELTAIQSALDPYWERMPTRQSVPGWLDKWLPAKTELVPDVYVHPRHSLVLEVLGYSFTETAQFRVGITLRFPRMVRVRRDKSALDATSVPHLHAVLAASRDTLRQRLAESPDELLTVTSEKWKRRRATTGLHAAGHSRGADAAAGAAALAQLQPRPFSMALSGPLEVTPRLRPEEVVVSRLFDGYEFCILYIAPGSAAVWREAAAAAAAAPAAAPLSDQAVVEHELLRHGGHVVANPTRTTSLLIANSVKATKVAHWIALCEGKPAHVSARYAATDVVHLQWLRDCIAAGVVLPLSPRYALYASPSLKAKFRQLLDRYDDAWYDPCTVASLQHSIAVAAAARRGETAAQTAADSLLSASRRVRACLAELGLGGAAPPLAASAGVVAMERTGNTTTAARADNRHERDGRAATASQPDFATSFLRASPCAPVLRAARREALLQHCAPPNHTVVKREPTTVAATATTAAAAAVPDDVDDDNDDTSGSPRRLRRADGLLIDDDTGAVYRARIDDDAATRWSTAQFVTVCTRVLECGACVVSDVADAAMAVDESGRWWTIHDGDERL</sequence>
<dbReference type="Gene3D" id="1.10.3260.10">
    <property type="entry name" value="DNA ligase, ATP-dependent, N-terminal domain"/>
    <property type="match status" value="1"/>
</dbReference>
<dbReference type="Proteomes" id="UP001430356">
    <property type="component" value="Unassembled WGS sequence"/>
</dbReference>
<evidence type="ECO:0000256" key="4">
    <source>
        <dbReference type="ARBA" id="ARBA00022598"/>
    </source>
</evidence>
<dbReference type="InterPro" id="IPR044125">
    <property type="entry name" value="Adenylation_DNA_ligase_IV"/>
</dbReference>
<feature type="compositionally biased region" description="Basic and acidic residues" evidence="17">
    <location>
        <begin position="1008"/>
        <end position="1017"/>
    </location>
</feature>
<dbReference type="Gene3D" id="3.30.470.30">
    <property type="entry name" value="DNA ligase/mRNA capping enzyme"/>
    <property type="match status" value="1"/>
</dbReference>
<keyword evidence="12 15" id="KW-0234">DNA repair</keyword>
<feature type="domain" description="ATP-dependent DNA ligase family profile" evidence="18">
    <location>
        <begin position="455"/>
        <end position="581"/>
    </location>
</feature>
<dbReference type="NCBIfam" id="TIGR00574">
    <property type="entry name" value="dnl1"/>
    <property type="match status" value="1"/>
</dbReference>
<dbReference type="SUPFAM" id="SSF50249">
    <property type="entry name" value="Nucleic acid-binding proteins"/>
    <property type="match status" value="1"/>
</dbReference>
<keyword evidence="8 15" id="KW-0227">DNA damage</keyword>
<evidence type="ECO:0000256" key="13">
    <source>
        <dbReference type="ARBA" id="ARBA00023242"/>
    </source>
</evidence>
<dbReference type="InterPro" id="IPR012308">
    <property type="entry name" value="DNA_ligase_ATP-dep_N"/>
</dbReference>
<gene>
    <name evidence="20" type="ORF">NESM_000081200</name>
</gene>
<dbReference type="GO" id="GO:0046872">
    <property type="term" value="F:metal ion binding"/>
    <property type="evidence" value="ECO:0007669"/>
    <property type="project" value="UniProtKB-KW"/>
</dbReference>
<dbReference type="InterPro" id="IPR036599">
    <property type="entry name" value="DNA_ligase_N_sf"/>
</dbReference>
<keyword evidence="11 15" id="KW-0233">DNA recombination</keyword>
<evidence type="ECO:0000256" key="16">
    <source>
        <dbReference type="RuleBase" id="RU004196"/>
    </source>
</evidence>
<dbReference type="SUPFAM" id="SSF117018">
    <property type="entry name" value="ATP-dependent DNA ligase DNA-binding domain"/>
    <property type="match status" value="1"/>
</dbReference>
<dbReference type="CDD" id="cd07903">
    <property type="entry name" value="Adenylation_DNA_ligase_IV"/>
    <property type="match status" value="1"/>
</dbReference>
<protein>
    <recommendedName>
        <fullName evidence="15">DNA ligase</fullName>
        <ecNumber evidence="15">6.5.1.1</ecNumber>
    </recommendedName>
</protein>
<dbReference type="GO" id="GO:0032807">
    <property type="term" value="C:DNA ligase IV complex"/>
    <property type="evidence" value="ECO:0007669"/>
    <property type="project" value="TreeGrafter"/>
</dbReference>
<evidence type="ECO:0000256" key="7">
    <source>
        <dbReference type="ARBA" id="ARBA00022741"/>
    </source>
</evidence>
<comment type="subcellular location">
    <subcellularLocation>
        <location evidence="2">Nucleus</location>
    </subcellularLocation>
</comment>
<dbReference type="InterPro" id="IPR012310">
    <property type="entry name" value="DNA_ligase_ATP-dep_cent"/>
</dbReference>
<dbReference type="Pfam" id="PF01068">
    <property type="entry name" value="DNA_ligase_A_M"/>
    <property type="match status" value="1"/>
</dbReference>
<evidence type="ECO:0000256" key="3">
    <source>
        <dbReference type="ARBA" id="ARBA00007572"/>
    </source>
</evidence>
<comment type="catalytic activity">
    <reaction evidence="14 15">
        <text>ATP + (deoxyribonucleotide)n-3'-hydroxyl + 5'-phospho-(deoxyribonucleotide)m = (deoxyribonucleotide)n+m + AMP + diphosphate.</text>
        <dbReference type="EC" id="6.5.1.1"/>
    </reaction>
</comment>
<feature type="region of interest" description="Disordered" evidence="17">
    <location>
        <begin position="161"/>
        <end position="191"/>
    </location>
</feature>
<evidence type="ECO:0000313" key="21">
    <source>
        <dbReference type="Proteomes" id="UP001430356"/>
    </source>
</evidence>
<dbReference type="PANTHER" id="PTHR45997">
    <property type="entry name" value="DNA LIGASE 4"/>
    <property type="match status" value="1"/>
</dbReference>
<dbReference type="GO" id="GO:0003910">
    <property type="term" value="F:DNA ligase (ATP) activity"/>
    <property type="evidence" value="ECO:0007669"/>
    <property type="project" value="UniProtKB-EC"/>
</dbReference>
<dbReference type="InterPro" id="IPR012309">
    <property type="entry name" value="DNA_ligase_ATP-dep_C"/>
</dbReference>
<evidence type="ECO:0000256" key="9">
    <source>
        <dbReference type="ARBA" id="ARBA00022840"/>
    </source>
</evidence>
<dbReference type="InterPro" id="IPR012340">
    <property type="entry name" value="NA-bd_OB-fold"/>
</dbReference>
<dbReference type="PANTHER" id="PTHR45997:SF1">
    <property type="entry name" value="DNA LIGASE 4"/>
    <property type="match status" value="1"/>
</dbReference>
<organism evidence="20 21">
    <name type="scientific">Novymonas esmeraldas</name>
    <dbReference type="NCBI Taxonomy" id="1808958"/>
    <lineage>
        <taxon>Eukaryota</taxon>
        <taxon>Discoba</taxon>
        <taxon>Euglenozoa</taxon>
        <taxon>Kinetoplastea</taxon>
        <taxon>Metakinetoplastina</taxon>
        <taxon>Trypanosomatida</taxon>
        <taxon>Trypanosomatidae</taxon>
        <taxon>Novymonas</taxon>
    </lineage>
</organism>
<comment type="similarity">
    <text evidence="3 16">Belongs to the ATP-dependent DNA ligase family.</text>
</comment>
<evidence type="ECO:0000256" key="15">
    <source>
        <dbReference type="RuleBase" id="RU000617"/>
    </source>
</evidence>
<keyword evidence="10" id="KW-0460">Magnesium</keyword>
<evidence type="ECO:0000256" key="6">
    <source>
        <dbReference type="ARBA" id="ARBA00022737"/>
    </source>
</evidence>
<dbReference type="SUPFAM" id="SSF56091">
    <property type="entry name" value="DNA ligase/mRNA capping enzyme, catalytic domain"/>
    <property type="match status" value="1"/>
</dbReference>
<comment type="cofactor">
    <cofactor evidence="1">
        <name>Mg(2+)</name>
        <dbReference type="ChEBI" id="CHEBI:18420"/>
    </cofactor>
</comment>
<accession>A0AAW0F3R0</accession>
<dbReference type="Gene3D" id="2.40.50.140">
    <property type="entry name" value="Nucleic acid-binding proteins"/>
    <property type="match status" value="1"/>
</dbReference>
<evidence type="ECO:0000256" key="5">
    <source>
        <dbReference type="ARBA" id="ARBA00022723"/>
    </source>
</evidence>
<dbReference type="InterPro" id="IPR000977">
    <property type="entry name" value="DNA_ligase_ATP-dep"/>
</dbReference>
<keyword evidence="13" id="KW-0539">Nucleus</keyword>
<proteinExistence type="inferred from homology"/>
<keyword evidence="9 15" id="KW-0067">ATP-binding</keyword>
<evidence type="ECO:0000259" key="19">
    <source>
        <dbReference type="PROSITE" id="PS50172"/>
    </source>
</evidence>
<dbReference type="PROSITE" id="PS00697">
    <property type="entry name" value="DNA_LIGASE_A1"/>
    <property type="match status" value="1"/>
</dbReference>
<keyword evidence="4 15" id="KW-0436">Ligase</keyword>
<dbReference type="GO" id="GO:0006297">
    <property type="term" value="P:nucleotide-excision repair, DNA gap filling"/>
    <property type="evidence" value="ECO:0007669"/>
    <property type="project" value="TreeGrafter"/>
</dbReference>
<dbReference type="PROSITE" id="PS50172">
    <property type="entry name" value="BRCT"/>
    <property type="match status" value="1"/>
</dbReference>
<dbReference type="Gene3D" id="3.40.50.10190">
    <property type="entry name" value="BRCT domain"/>
    <property type="match status" value="1"/>
</dbReference>
<keyword evidence="6" id="KW-0677">Repeat</keyword>
<keyword evidence="7 15" id="KW-0547">Nucleotide-binding</keyword>
<comment type="caution">
    <text evidence="20">The sequence shown here is derived from an EMBL/GenBank/DDBJ whole genome shotgun (WGS) entry which is preliminary data.</text>
</comment>
<dbReference type="GO" id="GO:0071897">
    <property type="term" value="P:DNA biosynthetic process"/>
    <property type="evidence" value="ECO:0007669"/>
    <property type="project" value="InterPro"/>
</dbReference>
<evidence type="ECO:0000256" key="8">
    <source>
        <dbReference type="ARBA" id="ARBA00022763"/>
    </source>
</evidence>
<evidence type="ECO:0000256" key="1">
    <source>
        <dbReference type="ARBA" id="ARBA00001946"/>
    </source>
</evidence>
<dbReference type="Pfam" id="PF04679">
    <property type="entry name" value="DNA_ligase_A_C"/>
    <property type="match status" value="1"/>
</dbReference>
<feature type="domain" description="BRCT" evidence="19">
    <location>
        <begin position="786"/>
        <end position="909"/>
    </location>
</feature>
<dbReference type="GO" id="GO:0005524">
    <property type="term" value="F:ATP binding"/>
    <property type="evidence" value="ECO:0007669"/>
    <property type="project" value="UniProtKB-KW"/>
</dbReference>
<evidence type="ECO:0000256" key="12">
    <source>
        <dbReference type="ARBA" id="ARBA00023204"/>
    </source>
</evidence>
<dbReference type="GO" id="GO:0006310">
    <property type="term" value="P:DNA recombination"/>
    <property type="evidence" value="ECO:0007669"/>
    <property type="project" value="UniProtKB-KW"/>
</dbReference>
<dbReference type="AlphaFoldDB" id="A0AAW0F3R0"/>
<dbReference type="InterPro" id="IPR029710">
    <property type="entry name" value="LIG4"/>
</dbReference>
<keyword evidence="21" id="KW-1185">Reference proteome</keyword>
<evidence type="ECO:0000259" key="18">
    <source>
        <dbReference type="PROSITE" id="PS50160"/>
    </source>
</evidence>
<dbReference type="Pfam" id="PF04675">
    <property type="entry name" value="DNA_ligase_A_N"/>
    <property type="match status" value="1"/>
</dbReference>
<evidence type="ECO:0000256" key="14">
    <source>
        <dbReference type="ARBA" id="ARBA00034003"/>
    </source>
</evidence>
<dbReference type="InterPro" id="IPR001357">
    <property type="entry name" value="BRCT_dom"/>
</dbReference>
<dbReference type="InterPro" id="IPR036420">
    <property type="entry name" value="BRCT_dom_sf"/>
</dbReference>
<name>A0AAW0F3R0_9TRYP</name>
<reference evidence="20 21" key="1">
    <citation type="journal article" date="2021" name="MBio">
        <title>A New Model Trypanosomatid, Novymonas esmeraldas: Genomic Perception of Its 'Candidatus Pandoraea novymonadis' Endosymbiont.</title>
        <authorList>
            <person name="Zakharova A."/>
            <person name="Saura A."/>
            <person name="Butenko A."/>
            <person name="Podesvova L."/>
            <person name="Warmusova S."/>
            <person name="Kostygov A.Y."/>
            <person name="Nenarokova A."/>
            <person name="Lukes J."/>
            <person name="Opperdoes F.R."/>
            <person name="Yurchenko V."/>
        </authorList>
    </citation>
    <scope>NUCLEOTIDE SEQUENCE [LARGE SCALE GENOMIC DNA]</scope>
    <source>
        <strain evidence="20 21">E262AT.01</strain>
    </source>
</reference>
<evidence type="ECO:0000256" key="17">
    <source>
        <dbReference type="SAM" id="MobiDB-lite"/>
    </source>
</evidence>
<evidence type="ECO:0000256" key="10">
    <source>
        <dbReference type="ARBA" id="ARBA00022842"/>
    </source>
</evidence>
<dbReference type="SUPFAM" id="SSF52113">
    <property type="entry name" value="BRCT domain"/>
    <property type="match status" value="1"/>
</dbReference>